<evidence type="ECO:0000313" key="13">
    <source>
        <dbReference type="EMBL" id="EGC82260.1"/>
    </source>
</evidence>
<dbReference type="PATRIC" id="fig|879305.3.peg.668"/>
<dbReference type="Pfam" id="PF17802">
    <property type="entry name" value="SpaA"/>
    <property type="match status" value="1"/>
</dbReference>
<dbReference type="STRING" id="879305.HMPREF9290_1129"/>
<keyword evidence="2" id="KW-0964">Secreted</keyword>
<evidence type="ECO:0000256" key="4">
    <source>
        <dbReference type="ARBA" id="ARBA00023088"/>
    </source>
</evidence>
<proteinExistence type="predicted"/>
<dbReference type="Pfam" id="PF16570">
    <property type="entry name" value="GramPos_pilinD3"/>
    <property type="match status" value="1"/>
</dbReference>
<sequence>MKNKLFSIFTALSMVLGILVSPFTSAMADEGDNTTTENKKTSTITLHKILQDEKDLNAKKDGKYVFPGTKGLNDEKYKGEQITDIAGYFGANSEPIAGVFFAVKNSSGEYIDKDGNKLAIQDPKVDGFKNQANLLGGPTTKDGLELDVSKLEQKNTAYTIEEIVELSTYKGENGELLAGKKAVPVKITLPITNDEGVVEQAHVYPKNTEEIPEIDKNFAKKHGLEVIEDNKKNNDAGADYNNYTKEKATVTAELGKEVPYEVKTKVDAGSKYQTLNWKDTMSNGLTFKKDEGVTIEATTVIEEGKEGKPEKIALTEGTDYKLTKDDRGFTLSLTKDGLDKVNSKTHPETGEGVAVEFTLTYSATVNKNAIVDKPEKNDIKLEYSNNQKQEKEPTPVTPDKEKGELKVTKTWSDGTTKDVQVVYTLSNGTKSYAVMMDGNKTSGTVDLGDGITFEITGAYAGTFKGEALKDANTEWTISERVAGYDETIDATTTAGTAAITNTKDEENPTPLNPTEPKVVYYGKRFVKADLNSGERLQGAEFVVKNANNGENNGKFLALKDLNTQEGEGKALADAKAAYDNAVKAWNDAVKANPDKKDEEIEVTLPGEQEATKGKKAVEAKIAKLQSKYEDAFKKAKNAYTWVDDQNATNVVKLVSDSQGKFEIIGLEEGNYKLEETKAPQGYATKTEEEDFTVGTGTYASHAKGVTYKLNKTVNGDTGAEAQRINNKKVSIPQTGGIGSLIFVVAGLAIMAFAYTAYKKSQYQEA</sequence>
<dbReference type="Gene3D" id="1.20.58.90">
    <property type="match status" value="1"/>
</dbReference>
<feature type="domain" description="Gram-positive pilin backbone subunit 3 Cna-B-like" evidence="11">
    <location>
        <begin position="402"/>
        <end position="543"/>
    </location>
</feature>
<feature type="transmembrane region" description="Helical" evidence="6">
    <location>
        <begin position="736"/>
        <end position="757"/>
    </location>
</feature>
<evidence type="ECO:0000256" key="3">
    <source>
        <dbReference type="ARBA" id="ARBA00022729"/>
    </source>
</evidence>
<feature type="region of interest" description="Disordered" evidence="5">
    <location>
        <begin position="382"/>
        <end position="403"/>
    </location>
</feature>
<gene>
    <name evidence="13" type="ORF">HMPREF9290_1129</name>
</gene>
<protein>
    <submittedName>
        <fullName evidence="13">LPXTG-motif cell wall anchor domain protein</fullName>
    </submittedName>
</protein>
<evidence type="ECO:0000259" key="10">
    <source>
        <dbReference type="Pfam" id="PF16569"/>
    </source>
</evidence>
<evidence type="ECO:0000256" key="5">
    <source>
        <dbReference type="SAM" id="MobiDB-lite"/>
    </source>
</evidence>
<dbReference type="NCBIfam" id="TIGR04226">
    <property type="entry name" value="RrgB_K2N_iso_D2"/>
    <property type="match status" value="1"/>
</dbReference>
<keyword evidence="14" id="KW-1185">Reference proteome</keyword>
<comment type="caution">
    <text evidence="13">The sequence shown here is derived from an EMBL/GenBank/DDBJ whole genome shotgun (WGS) entry which is preliminary data.</text>
</comment>
<feature type="chain" id="PRO_5003248378" evidence="7">
    <location>
        <begin position="29"/>
        <end position="765"/>
    </location>
</feature>
<dbReference type="InterPro" id="IPR041033">
    <property type="entry name" value="SpaA_PFL_dom_1"/>
</dbReference>
<evidence type="ECO:0000256" key="6">
    <source>
        <dbReference type="SAM" id="Phobius"/>
    </source>
</evidence>
<evidence type="ECO:0000259" key="11">
    <source>
        <dbReference type="Pfam" id="PF16570"/>
    </source>
</evidence>
<feature type="domain" description="Gram-positive pilin subunit D1 N-terminal" evidence="9">
    <location>
        <begin position="40"/>
        <end position="208"/>
    </location>
</feature>
<feature type="domain" description="Gram-positive cocci surface proteins LPxTG" evidence="8">
    <location>
        <begin position="725"/>
        <end position="759"/>
    </location>
</feature>
<keyword evidence="6" id="KW-1133">Transmembrane helix</keyword>
<evidence type="ECO:0000259" key="12">
    <source>
        <dbReference type="Pfam" id="PF17802"/>
    </source>
</evidence>
<evidence type="ECO:0000256" key="1">
    <source>
        <dbReference type="ARBA" id="ARBA00022512"/>
    </source>
</evidence>
<name>F0GV36_9FIRM</name>
<dbReference type="InterPro" id="IPR013783">
    <property type="entry name" value="Ig-like_fold"/>
</dbReference>
<dbReference type="RefSeq" id="WP_004834678.1">
    <property type="nucleotide sequence ID" value="NZ_AEXM01000013.1"/>
</dbReference>
<keyword evidence="6" id="KW-0472">Membrane</keyword>
<organism evidence="13 14">
    <name type="scientific">Anaerococcus prevotii ACS-065-V-Col13</name>
    <dbReference type="NCBI Taxonomy" id="879305"/>
    <lineage>
        <taxon>Bacteria</taxon>
        <taxon>Bacillati</taxon>
        <taxon>Bacillota</taxon>
        <taxon>Tissierellia</taxon>
        <taxon>Tissierellales</taxon>
        <taxon>Peptoniphilaceae</taxon>
        <taxon>Anaerococcus</taxon>
    </lineage>
</organism>
<evidence type="ECO:0000259" key="8">
    <source>
        <dbReference type="Pfam" id="PF00746"/>
    </source>
</evidence>
<feature type="compositionally biased region" description="Basic and acidic residues" evidence="5">
    <location>
        <begin position="388"/>
        <end position="403"/>
    </location>
</feature>
<dbReference type="InterPro" id="IPR032364">
    <property type="entry name" value="GramPos_pilinD1_N"/>
</dbReference>
<dbReference type="Pfam" id="PF16555">
    <property type="entry name" value="GramPos_pilinD1"/>
    <property type="match status" value="1"/>
</dbReference>
<dbReference type="eggNOG" id="COG4932">
    <property type="taxonomic scope" value="Bacteria"/>
</dbReference>
<dbReference type="AlphaFoldDB" id="F0GV36"/>
<dbReference type="Pfam" id="PF16569">
    <property type="entry name" value="GramPos_pilinBB"/>
    <property type="match status" value="1"/>
</dbReference>
<dbReference type="InterPro" id="IPR032332">
    <property type="entry name" value="GramPos_pilinD3"/>
</dbReference>
<dbReference type="Pfam" id="PF00746">
    <property type="entry name" value="Gram_pos_anchor"/>
    <property type="match status" value="1"/>
</dbReference>
<feature type="signal peptide" evidence="7">
    <location>
        <begin position="1"/>
        <end position="28"/>
    </location>
</feature>
<evidence type="ECO:0000259" key="9">
    <source>
        <dbReference type="Pfam" id="PF16555"/>
    </source>
</evidence>
<accession>F0GV36</accession>
<dbReference type="Gene3D" id="2.60.40.1140">
    <property type="entry name" value="Collagen-binding surface protein Cna, B-type domain"/>
    <property type="match status" value="1"/>
</dbReference>
<dbReference type="NCBIfam" id="TIGR01167">
    <property type="entry name" value="LPXTG_anchor"/>
    <property type="match status" value="1"/>
</dbReference>
<feature type="domain" description="Gram-positive pilin backbone subunit 2 Cna-B-like" evidence="10">
    <location>
        <begin position="255"/>
        <end position="386"/>
    </location>
</feature>
<keyword evidence="3 7" id="KW-0732">Signal</keyword>
<dbReference type="EMBL" id="AEXM01000013">
    <property type="protein sequence ID" value="EGC82260.1"/>
    <property type="molecule type" value="Genomic_DNA"/>
</dbReference>
<keyword evidence="1" id="KW-0134">Cell wall</keyword>
<dbReference type="Gene3D" id="2.60.40.740">
    <property type="match status" value="1"/>
</dbReference>
<dbReference type="InterPro" id="IPR019931">
    <property type="entry name" value="LPXTG_anchor"/>
</dbReference>
<reference evidence="13 14" key="1">
    <citation type="submission" date="2011-01" db="EMBL/GenBank/DDBJ databases">
        <authorList>
            <person name="Durkin A.S."/>
            <person name="Madupu R."/>
            <person name="Torralba M."/>
            <person name="Gillis M."/>
            <person name="Methe B."/>
            <person name="Sutton G."/>
            <person name="Nelson K.E."/>
        </authorList>
    </citation>
    <scope>NUCLEOTIDE SEQUENCE [LARGE SCALE GENOMIC DNA]</scope>
    <source>
        <strain evidence="13 14">ACS-065-V-Col13</strain>
    </source>
</reference>
<evidence type="ECO:0000256" key="7">
    <source>
        <dbReference type="SAM" id="SignalP"/>
    </source>
</evidence>
<evidence type="ECO:0000313" key="14">
    <source>
        <dbReference type="Proteomes" id="UP000005286"/>
    </source>
</evidence>
<dbReference type="Gene3D" id="2.60.40.10">
    <property type="entry name" value="Immunoglobulins"/>
    <property type="match status" value="2"/>
</dbReference>
<feature type="domain" description="SpaA-like prealbumin fold" evidence="12">
    <location>
        <begin position="620"/>
        <end position="695"/>
    </location>
</feature>
<dbReference type="InterPro" id="IPR026466">
    <property type="entry name" value="Fim_isopep_form_D2_dom"/>
</dbReference>
<dbReference type="InterPro" id="IPR032334">
    <property type="entry name" value="GramPos_pilinBB"/>
</dbReference>
<keyword evidence="6" id="KW-0812">Transmembrane</keyword>
<keyword evidence="4" id="KW-0572">Peptidoglycan-anchor</keyword>
<dbReference type="Proteomes" id="UP000005286">
    <property type="component" value="Unassembled WGS sequence"/>
</dbReference>
<evidence type="ECO:0000256" key="2">
    <source>
        <dbReference type="ARBA" id="ARBA00022525"/>
    </source>
</evidence>